<name>A0A1V4KB78_PATFA</name>
<gene>
    <name evidence="1" type="ORF">AV530_010012</name>
</gene>
<proteinExistence type="predicted"/>
<reference evidence="1 2" key="1">
    <citation type="submission" date="2016-02" db="EMBL/GenBank/DDBJ databases">
        <title>Band-tailed pigeon sequencing and assembly.</title>
        <authorList>
            <person name="Soares A.E."/>
            <person name="Novak B.J."/>
            <person name="Rice E.S."/>
            <person name="O'Connell B."/>
            <person name="Chang D."/>
            <person name="Weber S."/>
            <person name="Shapiro B."/>
        </authorList>
    </citation>
    <scope>NUCLEOTIDE SEQUENCE [LARGE SCALE GENOMIC DNA]</scope>
    <source>
        <strain evidence="1">BTP2013</strain>
        <tissue evidence="1">Blood</tissue>
    </source>
</reference>
<accession>A0A1V4KB78</accession>
<evidence type="ECO:0000313" key="2">
    <source>
        <dbReference type="Proteomes" id="UP000190648"/>
    </source>
</evidence>
<organism evidence="1 2">
    <name type="scientific">Patagioenas fasciata monilis</name>
    <dbReference type="NCBI Taxonomy" id="372326"/>
    <lineage>
        <taxon>Eukaryota</taxon>
        <taxon>Metazoa</taxon>
        <taxon>Chordata</taxon>
        <taxon>Craniata</taxon>
        <taxon>Vertebrata</taxon>
        <taxon>Euteleostomi</taxon>
        <taxon>Archelosauria</taxon>
        <taxon>Archosauria</taxon>
        <taxon>Dinosauria</taxon>
        <taxon>Saurischia</taxon>
        <taxon>Theropoda</taxon>
        <taxon>Coelurosauria</taxon>
        <taxon>Aves</taxon>
        <taxon>Neognathae</taxon>
        <taxon>Neoaves</taxon>
        <taxon>Columbimorphae</taxon>
        <taxon>Columbiformes</taxon>
        <taxon>Columbidae</taxon>
        <taxon>Patagioenas</taxon>
    </lineage>
</organism>
<protein>
    <submittedName>
        <fullName evidence="1">Uncharacterized protein</fullName>
    </submittedName>
</protein>
<keyword evidence="2" id="KW-1185">Reference proteome</keyword>
<dbReference type="AlphaFoldDB" id="A0A1V4KB78"/>
<dbReference type="Proteomes" id="UP000190648">
    <property type="component" value="Unassembled WGS sequence"/>
</dbReference>
<evidence type="ECO:0000313" key="1">
    <source>
        <dbReference type="EMBL" id="OPJ81601.1"/>
    </source>
</evidence>
<comment type="caution">
    <text evidence="1">The sequence shown here is derived from an EMBL/GenBank/DDBJ whole genome shotgun (WGS) entry which is preliminary data.</text>
</comment>
<sequence>MLATCNFAPTCPQLKTMHPSTTGLSPSQGHGFPRKIPVAEGVDHVILCYKYLLSSKPRDFDPFIQFRLEKKYISGPFKSRRGRRTPAKW</sequence>
<dbReference type="OrthoDB" id="300855at2759"/>
<dbReference type="EMBL" id="LSYS01003973">
    <property type="protein sequence ID" value="OPJ81601.1"/>
    <property type="molecule type" value="Genomic_DNA"/>
</dbReference>